<dbReference type="Gene3D" id="3.40.50.2300">
    <property type="match status" value="1"/>
</dbReference>
<dbReference type="EMBL" id="FNXY01000004">
    <property type="protein sequence ID" value="SEI93344.1"/>
    <property type="molecule type" value="Genomic_DNA"/>
</dbReference>
<evidence type="ECO:0000313" key="4">
    <source>
        <dbReference type="EMBL" id="SEI93344.1"/>
    </source>
</evidence>
<evidence type="ECO:0000259" key="3">
    <source>
        <dbReference type="PROSITE" id="PS50110"/>
    </source>
</evidence>
<proteinExistence type="predicted"/>
<dbReference type="SUPFAM" id="SSF52172">
    <property type="entry name" value="CheY-like"/>
    <property type="match status" value="1"/>
</dbReference>
<dbReference type="PANTHER" id="PTHR44591">
    <property type="entry name" value="STRESS RESPONSE REGULATOR PROTEIN 1"/>
    <property type="match status" value="1"/>
</dbReference>
<accession>A0A1H6URL6</accession>
<dbReference type="SMART" id="SM00448">
    <property type="entry name" value="REC"/>
    <property type="match status" value="1"/>
</dbReference>
<dbReference type="STRING" id="408657.SAMN04487995_2612"/>
<dbReference type="OrthoDB" id="673187at2"/>
<dbReference type="Pfam" id="PF00072">
    <property type="entry name" value="Response_reg"/>
    <property type="match status" value="1"/>
</dbReference>
<feature type="modified residue" description="4-aspartylphosphate" evidence="2">
    <location>
        <position position="64"/>
    </location>
</feature>
<dbReference type="InterPro" id="IPR001789">
    <property type="entry name" value="Sig_transdc_resp-reg_receiver"/>
</dbReference>
<dbReference type="RefSeq" id="WP_090335612.1">
    <property type="nucleotide sequence ID" value="NZ_FNXY01000004.1"/>
</dbReference>
<keyword evidence="5" id="KW-1185">Reference proteome</keyword>
<feature type="domain" description="Response regulatory" evidence="3">
    <location>
        <begin position="5"/>
        <end position="135"/>
    </location>
</feature>
<dbReference type="PANTHER" id="PTHR44591:SF3">
    <property type="entry name" value="RESPONSE REGULATORY DOMAIN-CONTAINING PROTEIN"/>
    <property type="match status" value="1"/>
</dbReference>
<protein>
    <submittedName>
        <fullName evidence="4">Response regulator receiver domain-containing protein</fullName>
    </submittedName>
</protein>
<dbReference type="Proteomes" id="UP000199532">
    <property type="component" value="Unassembled WGS sequence"/>
</dbReference>
<dbReference type="AlphaFoldDB" id="A0A1H6URL6"/>
<reference evidence="4 5" key="1">
    <citation type="submission" date="2016-10" db="EMBL/GenBank/DDBJ databases">
        <authorList>
            <person name="de Groot N.N."/>
        </authorList>
    </citation>
    <scope>NUCLEOTIDE SEQUENCE [LARGE SCALE GENOMIC DNA]</scope>
    <source>
        <strain evidence="4 5">DSM 19938</strain>
    </source>
</reference>
<gene>
    <name evidence="4" type="ORF">SAMN04487995_2612</name>
</gene>
<dbReference type="InterPro" id="IPR050595">
    <property type="entry name" value="Bact_response_regulator"/>
</dbReference>
<dbReference type="GO" id="GO:0000160">
    <property type="term" value="P:phosphorelay signal transduction system"/>
    <property type="evidence" value="ECO:0007669"/>
    <property type="project" value="InterPro"/>
</dbReference>
<evidence type="ECO:0000256" key="1">
    <source>
        <dbReference type="ARBA" id="ARBA00022553"/>
    </source>
</evidence>
<evidence type="ECO:0000256" key="2">
    <source>
        <dbReference type="PROSITE-ProRule" id="PRU00169"/>
    </source>
</evidence>
<evidence type="ECO:0000313" key="5">
    <source>
        <dbReference type="Proteomes" id="UP000199532"/>
    </source>
</evidence>
<sequence length="151" mass="17063">MNTRELIIVDDNADHRYLMRQIMKNYLPQYNVNILDGGEQLFKVLEEKVRLDANGDLSAAIILDFHMPFYDGLSILKILKKNPDRNKVIANIPVIMMSNGGTEKQVADCYEAGASAFIKKPIDFITLKDLMVVTCDFWIGANRIPKSALAD</sequence>
<organism evidence="4 5">
    <name type="scientific">Dyadobacter koreensis</name>
    <dbReference type="NCBI Taxonomy" id="408657"/>
    <lineage>
        <taxon>Bacteria</taxon>
        <taxon>Pseudomonadati</taxon>
        <taxon>Bacteroidota</taxon>
        <taxon>Cytophagia</taxon>
        <taxon>Cytophagales</taxon>
        <taxon>Spirosomataceae</taxon>
        <taxon>Dyadobacter</taxon>
    </lineage>
</organism>
<dbReference type="PROSITE" id="PS50110">
    <property type="entry name" value="RESPONSE_REGULATORY"/>
    <property type="match status" value="1"/>
</dbReference>
<dbReference type="InterPro" id="IPR011006">
    <property type="entry name" value="CheY-like_superfamily"/>
</dbReference>
<keyword evidence="1 2" id="KW-0597">Phosphoprotein</keyword>
<name>A0A1H6URL6_9BACT</name>